<comment type="catalytic activity">
    <reaction evidence="5">
        <text>phosphoenolpyruvate + GTP + H(+) = enolpyruvoyl-2-diphospho-5'-guanosine + diphosphate</text>
        <dbReference type="Rhea" id="RHEA:30519"/>
        <dbReference type="ChEBI" id="CHEBI:15378"/>
        <dbReference type="ChEBI" id="CHEBI:33019"/>
        <dbReference type="ChEBI" id="CHEBI:37565"/>
        <dbReference type="ChEBI" id="CHEBI:58702"/>
        <dbReference type="ChEBI" id="CHEBI:143701"/>
        <dbReference type="EC" id="2.7.7.105"/>
    </reaction>
</comment>
<dbReference type="InterPro" id="IPR029044">
    <property type="entry name" value="Nucleotide-diphossugar_trans"/>
</dbReference>
<evidence type="ECO:0000256" key="3">
    <source>
        <dbReference type="ARBA" id="ARBA00022741"/>
    </source>
</evidence>
<evidence type="ECO:0000256" key="5">
    <source>
        <dbReference type="HAMAP-Rule" id="MF_02114"/>
    </source>
</evidence>
<dbReference type="HAMAP" id="MF_02114">
    <property type="entry name" value="CofC"/>
    <property type="match status" value="1"/>
</dbReference>
<evidence type="ECO:0000256" key="1">
    <source>
        <dbReference type="ARBA" id="ARBA00022679"/>
    </source>
</evidence>
<dbReference type="GO" id="GO:0043814">
    <property type="term" value="F:phospholactate guanylyltransferase activity"/>
    <property type="evidence" value="ECO:0007669"/>
    <property type="project" value="UniProtKB-EC"/>
</dbReference>
<reference evidence="6 7" key="1">
    <citation type="journal article" date="2015" name="Antonie Van Leeuwenhoek">
        <title>Prauserella endophytica sp. nov., an endophytic actinobacterium isolated from Tamarix taklamakanensis.</title>
        <authorList>
            <person name="Liu J.M."/>
            <person name="Habden X."/>
            <person name="Guo L."/>
            <person name="Tuo L."/>
            <person name="Jiang Z.K."/>
            <person name="Liu S.W."/>
            <person name="Liu X.F."/>
            <person name="Chen L."/>
            <person name="Li R.F."/>
            <person name="Zhang Y.Q."/>
            <person name="Sun C.H."/>
        </authorList>
    </citation>
    <scope>NUCLEOTIDE SEQUENCE [LARGE SCALE GENOMIC DNA]</scope>
    <source>
        <strain evidence="6 7">CGMCC 4.7182</strain>
    </source>
</reference>
<comment type="pathway">
    <text evidence="5">Cofactor biosynthesis; coenzyme F420 biosynthesis.</text>
</comment>
<proteinExistence type="inferred from homology"/>
<gene>
    <name evidence="6" type="primary">cofC</name>
    <name evidence="5" type="synonym">fbiD</name>
    <name evidence="6" type="ORF">FCN18_10785</name>
</gene>
<dbReference type="EC" id="2.7.7.105" evidence="5"/>
<dbReference type="Gene3D" id="3.90.550.10">
    <property type="entry name" value="Spore Coat Polysaccharide Biosynthesis Protein SpsA, Chain A"/>
    <property type="match status" value="1"/>
</dbReference>
<evidence type="ECO:0000256" key="2">
    <source>
        <dbReference type="ARBA" id="ARBA00022695"/>
    </source>
</evidence>
<keyword evidence="7" id="KW-1185">Reference proteome</keyword>
<evidence type="ECO:0000313" key="6">
    <source>
        <dbReference type="EMBL" id="TKG71956.1"/>
    </source>
</evidence>
<dbReference type="InterPro" id="IPR002835">
    <property type="entry name" value="CofC"/>
</dbReference>
<dbReference type="EMBL" id="SWMS01000004">
    <property type="protein sequence ID" value="TKG71956.1"/>
    <property type="molecule type" value="Genomic_DNA"/>
</dbReference>
<name>A0ABY2S938_9PSEU</name>
<keyword evidence="4 5" id="KW-0342">GTP-binding</keyword>
<comment type="similarity">
    <text evidence="5">Belongs to the CofC family.</text>
</comment>
<protein>
    <recommendedName>
        <fullName evidence="5">Phosphoenolpyruvate guanylyltransferase</fullName>
        <shortName evidence="5">PEP guanylyltransferase</shortName>
        <ecNumber evidence="5">2.7.7.105</ecNumber>
    </recommendedName>
</protein>
<keyword evidence="3 5" id="KW-0547">Nucleotide-binding</keyword>
<keyword evidence="2 5" id="KW-0548">Nucleotidyltransferase</keyword>
<dbReference type="PANTHER" id="PTHR40392:SF1">
    <property type="entry name" value="2-PHOSPHO-L-LACTATE GUANYLYLTRANSFERASE"/>
    <property type="match status" value="1"/>
</dbReference>
<evidence type="ECO:0000256" key="4">
    <source>
        <dbReference type="ARBA" id="ARBA00023134"/>
    </source>
</evidence>
<keyword evidence="1 5" id="KW-0808">Transferase</keyword>
<sequence>MGKDGGVATDLIVPLKPPRAGKSRLRGALGYPADAECHAALVLALASDTLRAATAAPGVRRVLVVGSDTEALAALRELGAEVVDEHGNGEERGGLNGALRVGERLLRAADPLAAVGALQADLPALRPGELAAALAEADGRRAFTADRHGTGTTLLLSGAGQPLAPRFGEGSASVHTASGAVPLTLPAPSLRGDVDTPEDLEHARLLGLGPSTTALLDTACVPH</sequence>
<organism evidence="6 7">
    <name type="scientific">Prauserella endophytica</name>
    <dbReference type="NCBI Taxonomy" id="1592324"/>
    <lineage>
        <taxon>Bacteria</taxon>
        <taxon>Bacillati</taxon>
        <taxon>Actinomycetota</taxon>
        <taxon>Actinomycetes</taxon>
        <taxon>Pseudonocardiales</taxon>
        <taxon>Pseudonocardiaceae</taxon>
        <taxon>Prauserella</taxon>
        <taxon>Prauserella coralliicola group</taxon>
    </lineage>
</organism>
<dbReference type="PANTHER" id="PTHR40392">
    <property type="entry name" value="2-PHOSPHO-L-LACTATE GUANYLYLTRANSFERASE"/>
    <property type="match status" value="1"/>
</dbReference>
<comment type="function">
    <text evidence="5">Guanylyltransferase that catalyzes the activation of phosphoenolpyruvate (PEP) as enolpyruvoyl-2-diphospho-5'-guanosine, via the condensation of PEP with GTP. It is involved in the biosynthesis of coenzyme F420, a hydride carrier cofactor.</text>
</comment>
<evidence type="ECO:0000313" key="7">
    <source>
        <dbReference type="Proteomes" id="UP000309992"/>
    </source>
</evidence>
<feature type="binding site" evidence="5">
    <location>
        <position position="168"/>
    </location>
    <ligand>
        <name>phosphoenolpyruvate</name>
        <dbReference type="ChEBI" id="CHEBI:58702"/>
    </ligand>
</feature>
<dbReference type="NCBIfam" id="TIGR03552">
    <property type="entry name" value="F420_cofC"/>
    <property type="match status" value="1"/>
</dbReference>
<feature type="binding site" evidence="5">
    <location>
        <position position="171"/>
    </location>
    <ligand>
        <name>phosphoenolpyruvate</name>
        <dbReference type="ChEBI" id="CHEBI:58702"/>
    </ligand>
</feature>
<dbReference type="Proteomes" id="UP000309992">
    <property type="component" value="Unassembled WGS sequence"/>
</dbReference>
<comment type="caution">
    <text evidence="6">The sequence shown here is derived from an EMBL/GenBank/DDBJ whole genome shotgun (WGS) entry which is preliminary data.</text>
</comment>
<dbReference type="SUPFAM" id="SSF53448">
    <property type="entry name" value="Nucleotide-diphospho-sugar transferases"/>
    <property type="match status" value="1"/>
</dbReference>
<accession>A0ABY2S938</accession>
<feature type="binding site" evidence="5">
    <location>
        <position position="152"/>
    </location>
    <ligand>
        <name>phosphoenolpyruvate</name>
        <dbReference type="ChEBI" id="CHEBI:58702"/>
    </ligand>
</feature>